<feature type="transmembrane region" description="Helical" evidence="1">
    <location>
        <begin position="21"/>
        <end position="42"/>
    </location>
</feature>
<dbReference type="EMBL" id="FQXD01000008">
    <property type="protein sequence ID" value="SHH55140.1"/>
    <property type="molecule type" value="Genomic_DNA"/>
</dbReference>
<proteinExistence type="predicted"/>
<keyword evidence="1" id="KW-0812">Transmembrane</keyword>
<gene>
    <name evidence="2" type="ORF">SAMN05421807_108170</name>
</gene>
<sequence>MVSKFARESKGVGITMHRKMNVTQALFTGGFVGFILCIYYFFVPDFSFKGIVGIIISALAAFVGALIAFQWISGNENE</sequence>
<accession>A0A1M5TX11</accession>
<keyword evidence="3" id="KW-1185">Reference proteome</keyword>
<dbReference type="AlphaFoldDB" id="A0A1M5TX11"/>
<name>A0A1M5TX11_9BACI</name>
<evidence type="ECO:0000256" key="1">
    <source>
        <dbReference type="SAM" id="Phobius"/>
    </source>
</evidence>
<keyword evidence="1" id="KW-1133">Transmembrane helix</keyword>
<dbReference type="Proteomes" id="UP000184079">
    <property type="component" value="Unassembled WGS sequence"/>
</dbReference>
<keyword evidence="1" id="KW-0472">Membrane</keyword>
<protein>
    <submittedName>
        <fullName evidence="2">Uncharacterized protein</fullName>
    </submittedName>
</protein>
<reference evidence="3" key="1">
    <citation type="submission" date="2016-11" db="EMBL/GenBank/DDBJ databases">
        <authorList>
            <person name="Varghese N."/>
            <person name="Submissions S."/>
        </authorList>
    </citation>
    <scope>NUCLEOTIDE SEQUENCE [LARGE SCALE GENOMIC DNA]</scope>
    <source>
        <strain evidence="3">CGMCC 1.6496</strain>
    </source>
</reference>
<organism evidence="2 3">
    <name type="scientific">Virgibacillus chiguensis</name>
    <dbReference type="NCBI Taxonomy" id="411959"/>
    <lineage>
        <taxon>Bacteria</taxon>
        <taxon>Bacillati</taxon>
        <taxon>Bacillota</taxon>
        <taxon>Bacilli</taxon>
        <taxon>Bacillales</taxon>
        <taxon>Bacillaceae</taxon>
        <taxon>Virgibacillus</taxon>
    </lineage>
</organism>
<evidence type="ECO:0000313" key="3">
    <source>
        <dbReference type="Proteomes" id="UP000184079"/>
    </source>
</evidence>
<feature type="transmembrane region" description="Helical" evidence="1">
    <location>
        <begin position="48"/>
        <end position="72"/>
    </location>
</feature>
<evidence type="ECO:0000313" key="2">
    <source>
        <dbReference type="EMBL" id="SHH55140.1"/>
    </source>
</evidence>